<proteinExistence type="predicted"/>
<feature type="signal peptide" evidence="1">
    <location>
        <begin position="1"/>
        <end position="31"/>
    </location>
</feature>
<dbReference type="Proteomes" id="UP001521931">
    <property type="component" value="Unassembled WGS sequence"/>
</dbReference>
<dbReference type="RefSeq" id="WP_019285227.1">
    <property type="nucleotide sequence ID" value="NZ_DAMCVA010000170.1"/>
</dbReference>
<keyword evidence="1" id="KW-0732">Signal</keyword>
<gene>
    <name evidence="2" type="ORF">MHL29_01080</name>
</gene>
<protein>
    <submittedName>
        <fullName evidence="2">Uncharacterized protein</fullName>
    </submittedName>
</protein>
<reference evidence="2 3" key="1">
    <citation type="submission" date="2022-02" db="EMBL/GenBank/DDBJ databases">
        <title>Uncovering new skin microbiome diversity through culturing and metagenomics.</title>
        <authorList>
            <person name="Conlan S."/>
            <person name="Deming C."/>
            <person name="Nisc Comparative Sequencing Program N."/>
            <person name="Segre J.A."/>
        </authorList>
    </citation>
    <scope>NUCLEOTIDE SEQUENCE [LARGE SCALE GENOMIC DNA]</scope>
    <source>
        <strain evidence="2 3">ACRQZ</strain>
    </source>
</reference>
<evidence type="ECO:0000313" key="3">
    <source>
        <dbReference type="Proteomes" id="UP001521931"/>
    </source>
</evidence>
<keyword evidence="3" id="KW-1185">Reference proteome</keyword>
<evidence type="ECO:0000256" key="1">
    <source>
        <dbReference type="SAM" id="SignalP"/>
    </source>
</evidence>
<dbReference type="EMBL" id="JAKRCV010000002">
    <property type="protein sequence ID" value="MCG7320490.1"/>
    <property type="molecule type" value="Genomic_DNA"/>
</dbReference>
<accession>A0ABS9PXY8</accession>
<evidence type="ECO:0000313" key="2">
    <source>
        <dbReference type="EMBL" id="MCG7320490.1"/>
    </source>
</evidence>
<feature type="chain" id="PRO_5045994883" evidence="1">
    <location>
        <begin position="32"/>
        <end position="77"/>
    </location>
</feature>
<name>A0ABS9PXY8_9MICO</name>
<organism evidence="2 3">
    <name type="scientific">Arsenicicoccus bolidensis</name>
    <dbReference type="NCBI Taxonomy" id="229480"/>
    <lineage>
        <taxon>Bacteria</taxon>
        <taxon>Bacillati</taxon>
        <taxon>Actinomycetota</taxon>
        <taxon>Actinomycetes</taxon>
        <taxon>Micrococcales</taxon>
        <taxon>Intrasporangiaceae</taxon>
        <taxon>Arsenicicoccus</taxon>
    </lineage>
</organism>
<sequence>MGFSALGRSRLAAAPALAAMMLVGGAAAAQAAPGPRGDHRTVAVTTQAPETASYGGGTNRRFTGTVTSLDDIRQVVS</sequence>
<comment type="caution">
    <text evidence="2">The sequence shown here is derived from an EMBL/GenBank/DDBJ whole genome shotgun (WGS) entry which is preliminary data.</text>
</comment>